<dbReference type="STRING" id="199441.BkAM31D_06625"/>
<dbReference type="Proteomes" id="UP000193006">
    <property type="component" value="Chromosome"/>
</dbReference>
<proteinExistence type="predicted"/>
<dbReference type="KEGG" id="bkw:BkAM31D_06625"/>
<dbReference type="Pfam" id="PF14069">
    <property type="entry name" value="SpoVIF"/>
    <property type="match status" value="1"/>
</dbReference>
<dbReference type="AlphaFoldDB" id="A0A1X9MDD1"/>
<keyword evidence="2" id="KW-1185">Reference proteome</keyword>
<accession>A0A1X9MDD1</accession>
<gene>
    <name evidence="1" type="ORF">BkAM31D_06625</name>
</gene>
<organism evidence="1 2">
    <name type="scientific">Halalkalibacter krulwichiae</name>
    <dbReference type="NCBI Taxonomy" id="199441"/>
    <lineage>
        <taxon>Bacteria</taxon>
        <taxon>Bacillati</taxon>
        <taxon>Bacillota</taxon>
        <taxon>Bacilli</taxon>
        <taxon>Bacillales</taxon>
        <taxon>Bacillaceae</taxon>
        <taxon>Halalkalibacter</taxon>
    </lineage>
</organism>
<name>A0A1X9MDD1_9BACI</name>
<dbReference type="RefSeq" id="WP_371807185.1">
    <property type="nucleotide sequence ID" value="NZ_CP020814.1"/>
</dbReference>
<sequence>MFGKGFFQNMENKTGVKMTDVLKLANSFQNANFQDEKTVRRIIQEVSTVANKKVTKEMEDQIVQTLLKDSNSVNFDTISKMLNQKK</sequence>
<dbReference type="InterPro" id="IPR025942">
    <property type="entry name" value="SpoVIF"/>
</dbReference>
<reference evidence="1 2" key="1">
    <citation type="submission" date="2017-04" db="EMBL/GenBank/DDBJ databases">
        <title>Bacillus krulwichiae AM31D Genome sequencing and assembly.</title>
        <authorList>
            <person name="Krulwich T.A."/>
            <person name="Anastor L."/>
            <person name="Ehrlich R."/>
            <person name="Ehrlich G.D."/>
            <person name="Janto B."/>
        </authorList>
    </citation>
    <scope>NUCLEOTIDE SEQUENCE [LARGE SCALE GENOMIC DNA]</scope>
    <source>
        <strain evidence="1 2">AM31D</strain>
    </source>
</reference>
<evidence type="ECO:0008006" key="3">
    <source>
        <dbReference type="Google" id="ProtNLM"/>
    </source>
</evidence>
<protein>
    <recommendedName>
        <fullName evidence="3">Stage VI sporulation protein F</fullName>
    </recommendedName>
</protein>
<dbReference type="EMBL" id="CP020814">
    <property type="protein sequence ID" value="ARK29561.1"/>
    <property type="molecule type" value="Genomic_DNA"/>
</dbReference>
<evidence type="ECO:0000313" key="2">
    <source>
        <dbReference type="Proteomes" id="UP000193006"/>
    </source>
</evidence>
<evidence type="ECO:0000313" key="1">
    <source>
        <dbReference type="EMBL" id="ARK29561.1"/>
    </source>
</evidence>